<evidence type="ECO:0000256" key="1">
    <source>
        <dbReference type="SAM" id="SignalP"/>
    </source>
</evidence>
<evidence type="ECO:0000313" key="2">
    <source>
        <dbReference type="EMBL" id="MBX34289.1"/>
    </source>
</evidence>
<organism evidence="2">
    <name type="scientific">Rhizophora mucronata</name>
    <name type="common">Asiatic mangrove</name>
    <dbReference type="NCBI Taxonomy" id="61149"/>
    <lineage>
        <taxon>Eukaryota</taxon>
        <taxon>Viridiplantae</taxon>
        <taxon>Streptophyta</taxon>
        <taxon>Embryophyta</taxon>
        <taxon>Tracheophyta</taxon>
        <taxon>Spermatophyta</taxon>
        <taxon>Magnoliopsida</taxon>
        <taxon>eudicotyledons</taxon>
        <taxon>Gunneridae</taxon>
        <taxon>Pentapetalae</taxon>
        <taxon>rosids</taxon>
        <taxon>fabids</taxon>
        <taxon>Malpighiales</taxon>
        <taxon>Rhizophoraceae</taxon>
        <taxon>Rhizophora</taxon>
    </lineage>
</organism>
<dbReference type="EMBL" id="GGEC01053805">
    <property type="protein sequence ID" value="MBX34289.1"/>
    <property type="molecule type" value="Transcribed_RNA"/>
</dbReference>
<feature type="signal peptide" evidence="1">
    <location>
        <begin position="1"/>
        <end position="22"/>
    </location>
</feature>
<feature type="chain" id="PRO_5015131771" evidence="1">
    <location>
        <begin position="23"/>
        <end position="44"/>
    </location>
</feature>
<reference evidence="2" key="1">
    <citation type="submission" date="2018-02" db="EMBL/GenBank/DDBJ databases">
        <title>Rhizophora mucronata_Transcriptome.</title>
        <authorList>
            <person name="Meera S.P."/>
            <person name="Sreeshan A."/>
            <person name="Augustine A."/>
        </authorList>
    </citation>
    <scope>NUCLEOTIDE SEQUENCE</scope>
    <source>
        <tissue evidence="2">Leaf</tissue>
    </source>
</reference>
<sequence>MTHTRSTIFYCLVIWLFCPTHSIKLTSLSSADILQCLMLFPSWI</sequence>
<accession>A0A2P2MVP6</accession>
<name>A0A2P2MVP6_RHIMU</name>
<dbReference type="AlphaFoldDB" id="A0A2P2MVP6"/>
<protein>
    <submittedName>
        <fullName evidence="2">Uncharacterized protein MANES_16G083000</fullName>
    </submittedName>
</protein>
<keyword evidence="1" id="KW-0732">Signal</keyword>
<proteinExistence type="predicted"/>